<dbReference type="EMBL" id="VSSQ01000016">
    <property type="protein sequence ID" value="MPL62067.1"/>
    <property type="molecule type" value="Genomic_DNA"/>
</dbReference>
<evidence type="ECO:0008006" key="3">
    <source>
        <dbReference type="Google" id="ProtNLM"/>
    </source>
</evidence>
<keyword evidence="1" id="KW-1133">Transmembrane helix</keyword>
<reference evidence="2" key="1">
    <citation type="submission" date="2019-08" db="EMBL/GenBank/DDBJ databases">
        <authorList>
            <person name="Kucharzyk K."/>
            <person name="Murdoch R.W."/>
            <person name="Higgins S."/>
            <person name="Loffler F."/>
        </authorList>
    </citation>
    <scope>NUCLEOTIDE SEQUENCE</scope>
</reference>
<keyword evidence="1" id="KW-0472">Membrane</keyword>
<gene>
    <name evidence="2" type="ORF">SDC9_07666</name>
</gene>
<dbReference type="Pfam" id="PF06695">
    <property type="entry name" value="Sm_multidrug_ex"/>
    <property type="match status" value="1"/>
</dbReference>
<feature type="transmembrane region" description="Helical" evidence="1">
    <location>
        <begin position="116"/>
        <end position="141"/>
    </location>
</feature>
<evidence type="ECO:0000313" key="2">
    <source>
        <dbReference type="EMBL" id="MPL62067.1"/>
    </source>
</evidence>
<accession>A0A644T6E1</accession>
<keyword evidence="1" id="KW-0812">Transmembrane</keyword>
<dbReference type="InterPro" id="IPR009577">
    <property type="entry name" value="Sm_multidrug_ex"/>
</dbReference>
<name>A0A644T6E1_9ZZZZ</name>
<evidence type="ECO:0000256" key="1">
    <source>
        <dbReference type="SAM" id="Phobius"/>
    </source>
</evidence>
<dbReference type="AlphaFoldDB" id="A0A644T6E1"/>
<feature type="transmembrane region" description="Helical" evidence="1">
    <location>
        <begin position="88"/>
        <end position="110"/>
    </location>
</feature>
<protein>
    <recommendedName>
        <fullName evidence="3">Small multi-drug export protein</fullName>
    </recommendedName>
</protein>
<organism evidence="2">
    <name type="scientific">bioreactor metagenome</name>
    <dbReference type="NCBI Taxonomy" id="1076179"/>
    <lineage>
        <taxon>unclassified sequences</taxon>
        <taxon>metagenomes</taxon>
        <taxon>ecological metagenomes</taxon>
    </lineage>
</organism>
<sequence length="146" mass="15958">MNIIIETLIVFLASILELWFSIPIGLGFKLNPVLIIIASSLGSILSAVIIAYFGESIRNWIIKKKSKKGGIKKGRIYNIWEKYGDVSLGLLSPLFFGAPIGATIGIALGIPKNSLIKWMSIGIILWSILLTLAGHFGIIIFQKAFS</sequence>
<comment type="caution">
    <text evidence="2">The sequence shown here is derived from an EMBL/GenBank/DDBJ whole genome shotgun (WGS) entry which is preliminary data.</text>
</comment>
<feature type="transmembrane region" description="Helical" evidence="1">
    <location>
        <begin position="34"/>
        <end position="54"/>
    </location>
</feature>
<proteinExistence type="predicted"/>
<feature type="transmembrane region" description="Helical" evidence="1">
    <location>
        <begin position="7"/>
        <end position="28"/>
    </location>
</feature>